<proteinExistence type="predicted"/>
<keyword evidence="1" id="KW-0378">Hydrolase</keyword>
<evidence type="ECO:0000313" key="1">
    <source>
        <dbReference type="EMBL" id="MPN55301.1"/>
    </source>
</evidence>
<sequence length="68" mass="7356">MPEGNIGGSEDCTYFMERVQQNGGQAAYLMVGTDLAAGHHDSRFDFEEESLVHATALLGNAAVELLRN</sequence>
<dbReference type="SUPFAM" id="SSF53187">
    <property type="entry name" value="Zn-dependent exopeptidases"/>
    <property type="match status" value="1"/>
</dbReference>
<reference evidence="1" key="1">
    <citation type="submission" date="2019-08" db="EMBL/GenBank/DDBJ databases">
        <authorList>
            <person name="Kucharzyk K."/>
            <person name="Murdoch R.W."/>
            <person name="Higgins S."/>
            <person name="Loffler F."/>
        </authorList>
    </citation>
    <scope>NUCLEOTIDE SEQUENCE</scope>
</reference>
<name>A0A645IVD9_9ZZZZ</name>
<dbReference type="EC" id="3.5.1.-" evidence="1"/>
<dbReference type="GO" id="GO:0016787">
    <property type="term" value="F:hydrolase activity"/>
    <property type="evidence" value="ECO:0007669"/>
    <property type="project" value="UniProtKB-KW"/>
</dbReference>
<protein>
    <submittedName>
        <fullName evidence="1">p-aminobenzoyl-glutamate hydrolase subunit A</fullName>
        <ecNumber evidence="1">3.5.1.-</ecNumber>
    </submittedName>
</protein>
<gene>
    <name evidence="1" type="primary">abgA_2</name>
    <name evidence="1" type="ORF">SDC9_202983</name>
</gene>
<dbReference type="EMBL" id="VSSQ01124376">
    <property type="protein sequence ID" value="MPN55301.1"/>
    <property type="molecule type" value="Genomic_DNA"/>
</dbReference>
<dbReference type="Gene3D" id="3.40.630.10">
    <property type="entry name" value="Zn peptidases"/>
    <property type="match status" value="1"/>
</dbReference>
<organism evidence="1">
    <name type="scientific">bioreactor metagenome</name>
    <dbReference type="NCBI Taxonomy" id="1076179"/>
    <lineage>
        <taxon>unclassified sequences</taxon>
        <taxon>metagenomes</taxon>
        <taxon>ecological metagenomes</taxon>
    </lineage>
</organism>
<comment type="caution">
    <text evidence="1">The sequence shown here is derived from an EMBL/GenBank/DDBJ whole genome shotgun (WGS) entry which is preliminary data.</text>
</comment>
<accession>A0A645IVD9</accession>
<dbReference type="AlphaFoldDB" id="A0A645IVD9"/>